<organism evidence="1 2">
    <name type="scientific">Helicobacter cetorum (strain ATCC BAA-429 / MIT 00-7128)</name>
    <dbReference type="NCBI Taxonomy" id="182217"/>
    <lineage>
        <taxon>Bacteria</taxon>
        <taxon>Pseudomonadati</taxon>
        <taxon>Campylobacterota</taxon>
        <taxon>Epsilonproteobacteria</taxon>
        <taxon>Campylobacterales</taxon>
        <taxon>Helicobacteraceae</taxon>
        <taxon>Helicobacter</taxon>
    </lineage>
</organism>
<dbReference type="RefSeq" id="WP_014661285.1">
    <property type="nucleotide sequence ID" value="NC_017737.1"/>
</dbReference>
<dbReference type="STRING" id="182217.HCW_05765"/>
<accession>I0EN96</accession>
<name>I0EN96_HELC0</name>
<gene>
    <name evidence="1" type="ordered locus">HCW_05765</name>
</gene>
<evidence type="ECO:0000313" key="2">
    <source>
        <dbReference type="Proteomes" id="UP000005010"/>
    </source>
</evidence>
<reference evidence="2" key="1">
    <citation type="submission" date="2012-04" db="EMBL/GenBank/DDBJ databases">
        <title>Complete genome sequence of Helicobacter cetorum strain MIT 00-7128.</title>
        <authorList>
            <person name="Kersulyte D."/>
            <person name="Berg D.E."/>
        </authorList>
    </citation>
    <scope>NUCLEOTIDE SEQUENCE [LARGE SCALE GENOMIC DNA]</scope>
    <source>
        <strain evidence="2">MIT 00-7128</strain>
    </source>
</reference>
<dbReference type="AlphaFoldDB" id="I0EN96"/>
<protein>
    <submittedName>
        <fullName evidence="1">Uncharacterized protein</fullName>
    </submittedName>
</protein>
<keyword evidence="2" id="KW-1185">Reference proteome</keyword>
<evidence type="ECO:0000313" key="1">
    <source>
        <dbReference type="EMBL" id="AFI04415.1"/>
    </source>
</evidence>
<dbReference type="EMBL" id="CP003479">
    <property type="protein sequence ID" value="AFI04415.1"/>
    <property type="molecule type" value="Genomic_DNA"/>
</dbReference>
<sequence length="302" mass="35725">MLDNGLRAFVKQKDKIKVAYKIGIKDSENLKENAFFTEIDLNTITAIEFKGNEDFFPKESHEWLVIKDSDLKDSSLSFFKRIKECLKQCDNAKPNFKDLSFLAFVYNKSILNIQKITPKYKIEKRWFAWLDFNGDKVQYQCNLYENGIELGNSVDAIIDLRENAIYFKKFEILTALDKDFIEYYKEATEDELNTFTKEIKTLGFEITMDYKDIKPLNLKKINLLLKKDEKNSNKSKLDIFCDFYDDFKNYARNFKSPLYANEQFKPLKENKDITELLKILNEDYYMTYITKKKRATNSSVAI</sequence>
<dbReference type="PATRIC" id="fig|182217.3.peg.1222"/>
<dbReference type="HOGENOM" id="CLU_896508_0_0_7"/>
<proteinExistence type="predicted"/>
<dbReference type="KEGG" id="hce:HCW_05765"/>
<dbReference type="Proteomes" id="UP000005010">
    <property type="component" value="Chromosome"/>
</dbReference>